<dbReference type="EMBL" id="BAVR01000014">
    <property type="protein sequence ID" value="GAE88122.1"/>
    <property type="molecule type" value="Genomic_DNA"/>
</dbReference>
<dbReference type="GO" id="GO:0016740">
    <property type="term" value="F:transferase activity"/>
    <property type="evidence" value="ECO:0007669"/>
    <property type="project" value="UniProtKB-KW"/>
</dbReference>
<feature type="transmembrane region" description="Helical" evidence="1">
    <location>
        <begin position="17"/>
        <end position="35"/>
    </location>
</feature>
<keyword evidence="3" id="KW-1185">Reference proteome</keyword>
<name>W4V4P5_9FIRM</name>
<keyword evidence="2" id="KW-0808">Transferase</keyword>
<gene>
    <name evidence="2" type="ORF">JCM21531_1546</name>
</gene>
<feature type="transmembrane region" description="Helical" evidence="1">
    <location>
        <begin position="41"/>
        <end position="64"/>
    </location>
</feature>
<dbReference type="Proteomes" id="UP000019109">
    <property type="component" value="Unassembled WGS sequence"/>
</dbReference>
<evidence type="ECO:0000256" key="1">
    <source>
        <dbReference type="SAM" id="Phobius"/>
    </source>
</evidence>
<proteinExistence type="predicted"/>
<organism evidence="2 3">
    <name type="scientific">Acetivibrio straminisolvens JCM 21531</name>
    <dbReference type="NCBI Taxonomy" id="1294263"/>
    <lineage>
        <taxon>Bacteria</taxon>
        <taxon>Bacillati</taxon>
        <taxon>Bacillota</taxon>
        <taxon>Clostridia</taxon>
        <taxon>Eubacteriales</taxon>
        <taxon>Oscillospiraceae</taxon>
        <taxon>Acetivibrio</taxon>
    </lineage>
</organism>
<evidence type="ECO:0000313" key="3">
    <source>
        <dbReference type="Proteomes" id="UP000019109"/>
    </source>
</evidence>
<protein>
    <submittedName>
        <fullName evidence="2">2-phospho-L-lactate transferase</fullName>
    </submittedName>
</protein>
<accession>W4V4P5</accession>
<keyword evidence="1" id="KW-1133">Transmembrane helix</keyword>
<reference evidence="2" key="1">
    <citation type="journal article" date="2014" name="Genome Announc.">
        <title>Draft Genome Sequence of Clostridium straminisolvens Strain JCM 21531T, Isolated from a Cellulose-Degrading Bacterial Community.</title>
        <authorList>
            <person name="Yuki M."/>
            <person name="Oshima K."/>
            <person name="Suda W."/>
            <person name="Sakamoto M."/>
            <person name="Kitamura K."/>
            <person name="Iida T."/>
            <person name="Hattori M."/>
            <person name="Ohkuma M."/>
        </authorList>
    </citation>
    <scope>NUCLEOTIDE SEQUENCE [LARGE SCALE GENOMIC DNA]</scope>
    <source>
        <strain evidence="2">JCM 21531</strain>
    </source>
</reference>
<evidence type="ECO:0000313" key="2">
    <source>
        <dbReference type="EMBL" id="GAE88122.1"/>
    </source>
</evidence>
<comment type="caution">
    <text evidence="2">The sequence shown here is derived from an EMBL/GenBank/DDBJ whole genome shotgun (WGS) entry which is preliminary data.</text>
</comment>
<keyword evidence="1" id="KW-0812">Transmembrane</keyword>
<keyword evidence="1" id="KW-0472">Membrane</keyword>
<sequence>MKNYNLLQKIIAGYKRYLLTVFGIILISASMFLAYKQDSILDIICSILLIMSGCIFIVASIRLIPTGIMSKYMGNSTKGTCGKDIDDYSYEKKILDKVLK</sequence>
<dbReference type="AlphaFoldDB" id="W4V4P5"/>
<dbReference type="STRING" id="1294263.JCM21531_1546"/>